<evidence type="ECO:0000313" key="3">
    <source>
        <dbReference type="Proteomes" id="UP000232693"/>
    </source>
</evidence>
<protein>
    <recommendedName>
        <fullName evidence="1">Intracellular proteinase inhibitor BsuPI domain-containing protein</fullName>
    </recommendedName>
</protein>
<dbReference type="KEGG" id="kpd:CW740_08595"/>
<reference evidence="2 3" key="1">
    <citation type="submission" date="2017-12" db="EMBL/GenBank/DDBJ databases">
        <title>Kangiella profundi FT102 completed genome.</title>
        <authorList>
            <person name="Xu J."/>
            <person name="Wang J."/>
            <person name="Lu Y."/>
        </authorList>
    </citation>
    <scope>NUCLEOTIDE SEQUENCE [LARGE SCALE GENOMIC DNA]</scope>
    <source>
        <strain evidence="2 3">FT102</strain>
    </source>
</reference>
<accession>A0A2K9AZJ7</accession>
<organism evidence="2 3">
    <name type="scientific">Kangiella profundi</name>
    <dbReference type="NCBI Taxonomy" id="1561924"/>
    <lineage>
        <taxon>Bacteria</taxon>
        <taxon>Pseudomonadati</taxon>
        <taxon>Pseudomonadota</taxon>
        <taxon>Gammaproteobacteria</taxon>
        <taxon>Kangiellales</taxon>
        <taxon>Kangiellaceae</taxon>
        <taxon>Kangiella</taxon>
    </lineage>
</organism>
<dbReference type="RefSeq" id="WP_106647119.1">
    <property type="nucleotide sequence ID" value="NZ_BMGO01000001.1"/>
</dbReference>
<name>A0A2K9AZJ7_9GAMM</name>
<proteinExistence type="predicted"/>
<dbReference type="AlphaFoldDB" id="A0A2K9AZJ7"/>
<dbReference type="Pfam" id="PF12690">
    <property type="entry name" value="BsuPI"/>
    <property type="match status" value="1"/>
</dbReference>
<evidence type="ECO:0000313" key="2">
    <source>
        <dbReference type="EMBL" id="AUD79299.1"/>
    </source>
</evidence>
<evidence type="ECO:0000259" key="1">
    <source>
        <dbReference type="Pfam" id="PF12690"/>
    </source>
</evidence>
<dbReference type="InterPro" id="IPR038144">
    <property type="entry name" value="IPI"/>
</dbReference>
<gene>
    <name evidence="2" type="ORF">CW740_08595</name>
</gene>
<dbReference type="EMBL" id="CP025120">
    <property type="protein sequence ID" value="AUD79299.1"/>
    <property type="molecule type" value="Genomic_DNA"/>
</dbReference>
<dbReference type="Proteomes" id="UP000232693">
    <property type="component" value="Chromosome"/>
</dbReference>
<feature type="domain" description="Intracellular proteinase inhibitor BsuPI" evidence="1">
    <location>
        <begin position="202"/>
        <end position="296"/>
    </location>
</feature>
<dbReference type="InterPro" id="IPR020481">
    <property type="entry name" value="Intracell_prot_inh_BsuPI"/>
</dbReference>
<dbReference type="OrthoDB" id="6195801at2"/>
<sequence>MNTQNNIINVFFATSIMAVSMAKATELDSFNDYKEFTSNHGKSQTIALSERFSSQWKQLSNYLGKEMMWLKTTDTFISALSEQSRSVKLVNFNDPVGTRYSVNLDSCTQSAIVAEKSQSMTTLAATFGSVVRVDFDGFCNDAGLISAWFSQEAGLIKWSELTIAGEVDYELEYAKLAGMNYPAHEGIEVSATFPAETVMLNEVDSVEAYITLTNQTSEPVELTFNSGQLFDIYIYDRNDQLVSQWSSGRMFTQAFRTINLQPGQKERFGGSLELKDLSGSPLDIGTYKIKIEVKTSTKASDELFQLIPFEAEGQLHIDDMMHHH</sequence>
<dbReference type="Gene3D" id="2.60.40.2360">
    <property type="entry name" value="Intracellular proteinase inhibitor BsuPI"/>
    <property type="match status" value="1"/>
</dbReference>
<keyword evidence="3" id="KW-1185">Reference proteome</keyword>